<proteinExistence type="predicted"/>
<dbReference type="SMART" id="SM00044">
    <property type="entry name" value="CYCc"/>
    <property type="match status" value="1"/>
</dbReference>
<dbReference type="Pfam" id="PF00211">
    <property type="entry name" value="Guanylate_cyc"/>
    <property type="match status" value="1"/>
</dbReference>
<dbReference type="InterPro" id="IPR050697">
    <property type="entry name" value="Adenylyl/Guanylyl_Cyclase_3/4"/>
</dbReference>
<dbReference type="Gene3D" id="3.30.70.1230">
    <property type="entry name" value="Nucleotide cyclase"/>
    <property type="match status" value="1"/>
</dbReference>
<dbReference type="GO" id="GO:0009190">
    <property type="term" value="P:cyclic nucleotide biosynthetic process"/>
    <property type="evidence" value="ECO:0007669"/>
    <property type="project" value="InterPro"/>
</dbReference>
<feature type="transmembrane region" description="Helical" evidence="1">
    <location>
        <begin position="121"/>
        <end position="146"/>
    </location>
</feature>
<dbReference type="InterPro" id="IPR001054">
    <property type="entry name" value="A/G_cyclase"/>
</dbReference>
<dbReference type="SUPFAM" id="SSF55073">
    <property type="entry name" value="Nucleotide cyclase"/>
    <property type="match status" value="1"/>
</dbReference>
<keyword evidence="1" id="KW-0812">Transmembrane</keyword>
<dbReference type="AlphaFoldDB" id="A0A1Y6CGM3"/>
<feature type="domain" description="Guanylate cyclase" evidence="3">
    <location>
        <begin position="159"/>
        <end position="288"/>
    </location>
</feature>
<keyword evidence="1" id="KW-0472">Membrane</keyword>
<dbReference type="PANTHER" id="PTHR43081:SF1">
    <property type="entry name" value="ADENYLATE CYCLASE, TERMINAL-DIFFERENTIATION SPECIFIC"/>
    <property type="match status" value="1"/>
</dbReference>
<feature type="transmembrane region" description="Helical" evidence="1">
    <location>
        <begin position="39"/>
        <end position="61"/>
    </location>
</feature>
<feature type="transmembrane region" description="Helical" evidence="1">
    <location>
        <begin position="73"/>
        <end position="101"/>
    </location>
</feature>
<dbReference type="GO" id="GO:0004016">
    <property type="term" value="F:adenylate cyclase activity"/>
    <property type="evidence" value="ECO:0007669"/>
    <property type="project" value="UniProtKB-ARBA"/>
</dbReference>
<protein>
    <submittedName>
        <fullName evidence="4">Adenylate cyclase</fullName>
    </submittedName>
</protein>
<dbReference type="Proteomes" id="UP000192917">
    <property type="component" value="Unassembled WGS sequence"/>
</dbReference>
<dbReference type="RefSeq" id="WP_085124475.1">
    <property type="nucleotide sequence ID" value="NZ_FWZX01000018.1"/>
</dbReference>
<evidence type="ECO:0000313" key="5">
    <source>
        <dbReference type="Proteomes" id="UP000192917"/>
    </source>
</evidence>
<evidence type="ECO:0000313" key="4">
    <source>
        <dbReference type="EMBL" id="SMF52122.1"/>
    </source>
</evidence>
<evidence type="ECO:0000256" key="1">
    <source>
        <dbReference type="SAM" id="Phobius"/>
    </source>
</evidence>
<dbReference type="CDD" id="cd07302">
    <property type="entry name" value="CHD"/>
    <property type="match status" value="1"/>
</dbReference>
<keyword evidence="2" id="KW-0732">Signal</keyword>
<dbReference type="EMBL" id="FWZX01000018">
    <property type="protein sequence ID" value="SMF52122.1"/>
    <property type="molecule type" value="Genomic_DNA"/>
</dbReference>
<organism evidence="4 5">
    <name type="scientific">Tistlia consotensis USBA 355</name>
    <dbReference type="NCBI Taxonomy" id="560819"/>
    <lineage>
        <taxon>Bacteria</taxon>
        <taxon>Pseudomonadati</taxon>
        <taxon>Pseudomonadota</taxon>
        <taxon>Alphaproteobacteria</taxon>
        <taxon>Rhodospirillales</taxon>
        <taxon>Rhodovibrionaceae</taxon>
        <taxon>Tistlia</taxon>
    </lineage>
</organism>
<dbReference type="PROSITE" id="PS50125">
    <property type="entry name" value="GUANYLATE_CYCLASE_2"/>
    <property type="match status" value="1"/>
</dbReference>
<evidence type="ECO:0000259" key="3">
    <source>
        <dbReference type="PROSITE" id="PS50125"/>
    </source>
</evidence>
<dbReference type="PANTHER" id="PTHR43081">
    <property type="entry name" value="ADENYLATE CYCLASE, TERMINAL-DIFFERENTIATION SPECIFIC-RELATED"/>
    <property type="match status" value="1"/>
</dbReference>
<dbReference type="STRING" id="560819.SAMN05428998_11894"/>
<keyword evidence="5" id="KW-1185">Reference proteome</keyword>
<dbReference type="InterPro" id="IPR029787">
    <property type="entry name" value="Nucleotide_cyclase"/>
</dbReference>
<sequence length="355" mass="37038">MTGSAVQRLRLLALMVALSAAAGAGYALAERSSGTGWVVEAASGATIGTVISSFIVGIGLFGEGRLLGRSRRLPFVVAVLLRTLVYGVAIMAALVVVPWLYFGVPLLPLRPGIAGDLAFSFAVTFVGVSLLSIAQLIGPGVLANLLTGRYYRPREEQRIVLFLDLVGSTTIAERIGNVRFHALLSETFTLLSKVVMDQGGEVHRYVGDALIATWPLGTPARNARPLLCLLACRDALDAAGPGLLRRHGHQPAFRAGLHAGPVVAGEIGGFKREIALLGDTMNTAARIEEACRTAGHPLLVSGTLAGRAEIPAGLRLTSIGPALLRGKSAGLELFALERAEAGSDERGGTPVGGTR</sequence>
<feature type="chain" id="PRO_5013323227" evidence="2">
    <location>
        <begin position="30"/>
        <end position="355"/>
    </location>
</feature>
<evidence type="ECO:0000256" key="2">
    <source>
        <dbReference type="SAM" id="SignalP"/>
    </source>
</evidence>
<feature type="signal peptide" evidence="2">
    <location>
        <begin position="1"/>
        <end position="29"/>
    </location>
</feature>
<name>A0A1Y6CGM3_9PROT</name>
<reference evidence="4 5" key="1">
    <citation type="submission" date="2017-04" db="EMBL/GenBank/DDBJ databases">
        <authorList>
            <person name="Afonso C.L."/>
            <person name="Miller P.J."/>
            <person name="Scott M.A."/>
            <person name="Spackman E."/>
            <person name="Goraichik I."/>
            <person name="Dimitrov K.M."/>
            <person name="Suarez D.L."/>
            <person name="Swayne D.E."/>
        </authorList>
    </citation>
    <scope>NUCLEOTIDE SEQUENCE [LARGE SCALE GENOMIC DNA]</scope>
    <source>
        <strain evidence="4 5">USBA 355</strain>
    </source>
</reference>
<accession>A0A1Y6CGM3</accession>
<dbReference type="GO" id="GO:0035556">
    <property type="term" value="P:intracellular signal transduction"/>
    <property type="evidence" value="ECO:0007669"/>
    <property type="project" value="InterPro"/>
</dbReference>
<keyword evidence="1" id="KW-1133">Transmembrane helix</keyword>
<gene>
    <name evidence="4" type="ORF">SAMN05428998_11894</name>
</gene>